<feature type="active site" description="Proton acceptor" evidence="7 8">
    <location>
        <position position="178"/>
    </location>
</feature>
<organism evidence="11 12">
    <name type="scientific">Thermotoga petrophila</name>
    <dbReference type="NCBI Taxonomy" id="93929"/>
    <lineage>
        <taxon>Bacteria</taxon>
        <taxon>Thermotogati</taxon>
        <taxon>Thermotogota</taxon>
        <taxon>Thermotogae</taxon>
        <taxon>Thermotogales</taxon>
        <taxon>Thermotogaceae</taxon>
        <taxon>Thermotoga</taxon>
    </lineage>
</organism>
<dbReference type="EMBL" id="LGFG01000073">
    <property type="protein sequence ID" value="KUK22937.1"/>
    <property type="molecule type" value="Genomic_DNA"/>
</dbReference>
<keyword evidence="5 7" id="KW-0808">Transferase</keyword>
<dbReference type="InterPro" id="IPR040442">
    <property type="entry name" value="Pyrv_kinase-like_dom_sf"/>
</dbReference>
<dbReference type="HAMAP" id="MF_00156">
    <property type="entry name" value="PanB"/>
    <property type="match status" value="1"/>
</dbReference>
<dbReference type="UniPathway" id="UPA00028">
    <property type="reaction ID" value="UER00003"/>
</dbReference>
<evidence type="ECO:0000256" key="4">
    <source>
        <dbReference type="ARBA" id="ARBA00022655"/>
    </source>
</evidence>
<dbReference type="GO" id="GO:0032259">
    <property type="term" value="P:methylation"/>
    <property type="evidence" value="ECO:0007669"/>
    <property type="project" value="UniProtKB-KW"/>
</dbReference>
<protein>
    <recommendedName>
        <fullName evidence="7">3-methyl-2-oxobutanoate hydroxymethyltransferase</fullName>
        <ecNumber evidence="7">2.1.2.11</ecNumber>
    </recommendedName>
    <alternativeName>
        <fullName evidence="7">Ketopantoate hydroxymethyltransferase</fullName>
        <shortName evidence="7">KPHMT</shortName>
    </alternativeName>
</protein>
<dbReference type="SUPFAM" id="SSF51621">
    <property type="entry name" value="Phosphoenolpyruvate/pyruvate domain"/>
    <property type="match status" value="1"/>
</dbReference>
<dbReference type="CDD" id="cd06557">
    <property type="entry name" value="KPHMT-like"/>
    <property type="match status" value="1"/>
</dbReference>
<comment type="cofactor">
    <cofactor evidence="7 10">
        <name>Mg(2+)</name>
        <dbReference type="ChEBI" id="CHEBI:18420"/>
    </cofactor>
    <text evidence="7 10">Binds 1 Mg(2+) ion per subunit.</text>
</comment>
<evidence type="ECO:0000256" key="1">
    <source>
        <dbReference type="ARBA" id="ARBA00005033"/>
    </source>
</evidence>
<dbReference type="Proteomes" id="UP000058636">
    <property type="component" value="Unassembled WGS sequence"/>
</dbReference>
<feature type="binding site" evidence="7 10">
    <location>
        <position position="80"/>
    </location>
    <ligand>
        <name>Mg(2+)</name>
        <dbReference type="ChEBI" id="CHEBI:18420"/>
    </ligand>
</feature>
<dbReference type="Gene3D" id="3.20.20.60">
    <property type="entry name" value="Phosphoenolpyruvate-binding domains"/>
    <property type="match status" value="1"/>
</dbReference>
<evidence type="ECO:0000256" key="9">
    <source>
        <dbReference type="PIRSR" id="PIRSR000388-2"/>
    </source>
</evidence>
<dbReference type="FunFam" id="3.20.20.60:FF:000003">
    <property type="entry name" value="3-methyl-2-oxobutanoate hydroxymethyltransferase"/>
    <property type="match status" value="1"/>
</dbReference>
<dbReference type="GO" id="GO:0005737">
    <property type="term" value="C:cytoplasm"/>
    <property type="evidence" value="ECO:0007669"/>
    <property type="project" value="UniProtKB-SubCell"/>
</dbReference>
<dbReference type="InterPro" id="IPR015813">
    <property type="entry name" value="Pyrv/PenolPyrv_kinase-like_dom"/>
</dbReference>
<feature type="binding site" evidence="7 9">
    <location>
        <begin position="41"/>
        <end position="42"/>
    </location>
    <ligand>
        <name>3-methyl-2-oxobutanoate</name>
        <dbReference type="ChEBI" id="CHEBI:11851"/>
    </ligand>
</feature>
<evidence type="ECO:0000256" key="6">
    <source>
        <dbReference type="ARBA" id="ARBA00056497"/>
    </source>
</evidence>
<keyword evidence="7 10" id="KW-0460">Magnesium</keyword>
<dbReference type="EC" id="2.1.2.11" evidence="7"/>
<evidence type="ECO:0000256" key="7">
    <source>
        <dbReference type="HAMAP-Rule" id="MF_00156"/>
    </source>
</evidence>
<evidence type="ECO:0000256" key="10">
    <source>
        <dbReference type="PIRSR" id="PIRSR000388-3"/>
    </source>
</evidence>
<feature type="binding site" evidence="7 10">
    <location>
        <position position="41"/>
    </location>
    <ligand>
        <name>Mg(2+)</name>
        <dbReference type="ChEBI" id="CHEBI:18420"/>
    </ligand>
</feature>
<dbReference type="SMR" id="A0A101EQN9"/>
<comment type="subunit">
    <text evidence="3 7">Homodecamer; pentamer of dimers.</text>
</comment>
<sequence length="270" mass="29692">MNVEKLKKMKGKEKIVMVTAYDAPSARIARDAGIDVILVGDSLGNNVLGYENTIPVTMEEMLIHVAAVKRGAPDAFIVADMPFLSYQTSVEKAVENAGKFLKVGANAVKIEGGEEFGELVQKLVESGIPVMGHIGLTPQFVNRFGGYRVQGKTEKNREYLLRSARELEKRGAFAIVLELVVEEVAKEITESVSIPTIGIGSGRFCDGQVLVWHDLLGLNPDFAPRFSKKYANLYEVILKALQEFRREVKEGLFPTEEHSFTDKSKGGVSS</sequence>
<keyword evidence="4 7" id="KW-0566">Pantothenate biosynthesis</keyword>
<feature type="binding site" evidence="7 9">
    <location>
        <position position="109"/>
    </location>
    <ligand>
        <name>3-methyl-2-oxobutanoate</name>
        <dbReference type="ChEBI" id="CHEBI:11851"/>
    </ligand>
</feature>
<name>A0A101EQN9_9THEM</name>
<comment type="catalytic activity">
    <reaction evidence="7">
        <text>(6R)-5,10-methylene-5,6,7,8-tetrahydrofolate + 3-methyl-2-oxobutanoate + H2O = 2-dehydropantoate + (6S)-5,6,7,8-tetrahydrofolate</text>
        <dbReference type="Rhea" id="RHEA:11824"/>
        <dbReference type="ChEBI" id="CHEBI:11561"/>
        <dbReference type="ChEBI" id="CHEBI:11851"/>
        <dbReference type="ChEBI" id="CHEBI:15377"/>
        <dbReference type="ChEBI" id="CHEBI:15636"/>
        <dbReference type="ChEBI" id="CHEBI:57453"/>
        <dbReference type="EC" id="2.1.2.11"/>
    </reaction>
</comment>
<dbReference type="PANTHER" id="PTHR20881">
    <property type="entry name" value="3-METHYL-2-OXOBUTANOATE HYDROXYMETHYLTRANSFERASE"/>
    <property type="match status" value="1"/>
</dbReference>
<keyword evidence="7 10" id="KW-0479">Metal-binding</keyword>
<accession>A0A101EQN9</accession>
<dbReference type="GO" id="GO:0008168">
    <property type="term" value="F:methyltransferase activity"/>
    <property type="evidence" value="ECO:0007669"/>
    <property type="project" value="UniProtKB-KW"/>
</dbReference>
<evidence type="ECO:0000256" key="2">
    <source>
        <dbReference type="ARBA" id="ARBA00008676"/>
    </source>
</evidence>
<evidence type="ECO:0000256" key="8">
    <source>
        <dbReference type="PIRSR" id="PIRSR000388-1"/>
    </source>
</evidence>
<dbReference type="PANTHER" id="PTHR20881:SF0">
    <property type="entry name" value="3-METHYL-2-OXOBUTANOATE HYDROXYMETHYLTRANSFERASE"/>
    <property type="match status" value="1"/>
</dbReference>
<feature type="binding site" evidence="7 9">
    <location>
        <position position="80"/>
    </location>
    <ligand>
        <name>3-methyl-2-oxobutanoate</name>
        <dbReference type="ChEBI" id="CHEBI:11851"/>
    </ligand>
</feature>
<proteinExistence type="inferred from homology"/>
<comment type="caution">
    <text evidence="11">The sequence shown here is derived from an EMBL/GenBank/DDBJ whole genome shotgun (WGS) entry which is preliminary data.</text>
</comment>
<evidence type="ECO:0000256" key="3">
    <source>
        <dbReference type="ARBA" id="ARBA00011424"/>
    </source>
</evidence>
<dbReference type="GO" id="GO:0015940">
    <property type="term" value="P:pantothenate biosynthetic process"/>
    <property type="evidence" value="ECO:0007669"/>
    <property type="project" value="UniProtKB-UniRule"/>
</dbReference>
<dbReference type="GO" id="GO:0003864">
    <property type="term" value="F:3-methyl-2-oxobutanoate hydroxymethyltransferase activity"/>
    <property type="evidence" value="ECO:0007669"/>
    <property type="project" value="UniProtKB-UniRule"/>
</dbReference>
<keyword evidence="11" id="KW-0489">Methyltransferase</keyword>
<dbReference type="AlphaFoldDB" id="A0A101EQN9"/>
<evidence type="ECO:0000313" key="11">
    <source>
        <dbReference type="EMBL" id="KUK22937.1"/>
    </source>
</evidence>
<reference evidence="11 12" key="1">
    <citation type="journal article" date="2015" name="MBio">
        <title>Genome-Resolved Metagenomic Analysis Reveals Roles for Candidate Phyla and Other Microbial Community Members in Biogeochemical Transformations in Oil Reservoirs.</title>
        <authorList>
            <person name="Hu P."/>
            <person name="Tom L."/>
            <person name="Singh A."/>
            <person name="Thomas B.C."/>
            <person name="Baker B.J."/>
            <person name="Piceno Y.M."/>
            <person name="Andersen G.L."/>
            <person name="Banfield J.F."/>
        </authorList>
    </citation>
    <scope>NUCLEOTIDE SEQUENCE [LARGE SCALE GENOMIC DNA]</scope>
    <source>
        <strain evidence="11">46_26</strain>
    </source>
</reference>
<dbReference type="InterPro" id="IPR003700">
    <property type="entry name" value="Pantoate_hydroxy_MeTrfase"/>
</dbReference>
<gene>
    <name evidence="7" type="primary">panB</name>
    <name evidence="11" type="ORF">XD57_0968</name>
</gene>
<dbReference type="NCBIfam" id="NF001452">
    <property type="entry name" value="PRK00311.1"/>
    <property type="match status" value="1"/>
</dbReference>
<dbReference type="RefSeq" id="WP_012310933.1">
    <property type="nucleotide sequence ID" value="NZ_DAITJQ010000004.1"/>
</dbReference>
<dbReference type="Pfam" id="PF02548">
    <property type="entry name" value="Pantoate_transf"/>
    <property type="match status" value="1"/>
</dbReference>
<comment type="pathway">
    <text evidence="1 7">Cofactor biosynthesis; (R)-pantothenate biosynthesis; (R)-pantoate from 3-methyl-2-oxobutanoate: step 1/2.</text>
</comment>
<evidence type="ECO:0000313" key="12">
    <source>
        <dbReference type="Proteomes" id="UP000058636"/>
    </source>
</evidence>
<keyword evidence="7" id="KW-0963">Cytoplasm</keyword>
<dbReference type="PIRSF" id="PIRSF000388">
    <property type="entry name" value="Pantoate_hydroxy_MeTrfase"/>
    <property type="match status" value="1"/>
</dbReference>
<comment type="similarity">
    <text evidence="2 7">Belongs to the PanB family.</text>
</comment>
<feature type="binding site" evidence="7 10">
    <location>
        <position position="111"/>
    </location>
    <ligand>
        <name>Mg(2+)</name>
        <dbReference type="ChEBI" id="CHEBI:18420"/>
    </ligand>
</feature>
<dbReference type="PATRIC" id="fig|93930.3.peg.1823"/>
<comment type="subcellular location">
    <subcellularLocation>
        <location evidence="7">Cytoplasm</location>
    </subcellularLocation>
</comment>
<dbReference type="GO" id="GO:0000287">
    <property type="term" value="F:magnesium ion binding"/>
    <property type="evidence" value="ECO:0007669"/>
    <property type="project" value="TreeGrafter"/>
</dbReference>
<evidence type="ECO:0000256" key="5">
    <source>
        <dbReference type="ARBA" id="ARBA00022679"/>
    </source>
</evidence>
<comment type="function">
    <text evidence="6 7">Catalyzes the reversible reaction in which hydroxymethyl group from 5,10-methylenetetrahydrofolate is transferred onto alpha-ketoisovalerate to form ketopantoate.</text>
</comment>
<dbReference type="NCBIfam" id="TIGR00222">
    <property type="entry name" value="panB"/>
    <property type="match status" value="1"/>
</dbReference>